<reference evidence="3 4" key="1">
    <citation type="submission" date="2014-03" db="EMBL/GenBank/DDBJ databases">
        <title>Draft Genome Sequences of Four Burkholderia Strains.</title>
        <authorList>
            <person name="Liu X.Y."/>
            <person name="Li C.X."/>
            <person name="Xu J.H."/>
        </authorList>
    </citation>
    <scope>NUCLEOTIDE SEQUENCE [LARGE SCALE GENOMIC DNA]</scope>
    <source>
        <strain evidence="3 4">DSM 50014</strain>
    </source>
</reference>
<feature type="region of interest" description="Disordered" evidence="1">
    <location>
        <begin position="172"/>
        <end position="228"/>
    </location>
</feature>
<feature type="region of interest" description="Disordered" evidence="1">
    <location>
        <begin position="1"/>
        <end position="45"/>
    </location>
</feature>
<gene>
    <name evidence="3" type="ORF">BG61_32590</name>
</gene>
<protein>
    <recommendedName>
        <fullName evidence="2">eCIS core domain-containing protein</fullName>
    </recommendedName>
</protein>
<accession>A0A069Q1P3</accession>
<name>A0A069Q1P3_9BURK</name>
<evidence type="ECO:0000256" key="1">
    <source>
        <dbReference type="SAM" id="MobiDB-lite"/>
    </source>
</evidence>
<dbReference type="EMBL" id="JFHC01000006">
    <property type="protein sequence ID" value="KDR43636.1"/>
    <property type="molecule type" value="Genomic_DNA"/>
</dbReference>
<evidence type="ECO:0000313" key="3">
    <source>
        <dbReference type="EMBL" id="KDR43636.1"/>
    </source>
</evidence>
<evidence type="ECO:0000313" key="4">
    <source>
        <dbReference type="Proteomes" id="UP000027466"/>
    </source>
</evidence>
<dbReference type="AlphaFoldDB" id="A0A069Q1P3"/>
<sequence length="228" mass="24927">MDDRESWVRVRAGQPSMARSATQAKRAGEGDSIAQHAPAPARAGDARQRSLLTLQMQYGNQYVARMLSRSASEGSMDDVERSIDSARGGGQALDHSVRSRMEPAFGADFSGVRVHTDARADELNQTLSARAFATGQDIFFRQGQYDPGSSNGRELLAHELTHVVQQNGPGVQRKMTVSEPDDPHEAEADAMARAVMRDEHEPGVNREMALDRQPEAPAGDEDKKEETL</sequence>
<dbReference type="InterPro" id="IPR025295">
    <property type="entry name" value="eCIS_core_dom"/>
</dbReference>
<dbReference type="Pfam" id="PF13699">
    <property type="entry name" value="eCIS_core"/>
    <property type="match status" value="1"/>
</dbReference>
<organism evidence="3 4">
    <name type="scientific">Caballeronia glathei</name>
    <dbReference type="NCBI Taxonomy" id="60547"/>
    <lineage>
        <taxon>Bacteria</taxon>
        <taxon>Pseudomonadati</taxon>
        <taxon>Pseudomonadota</taxon>
        <taxon>Betaproteobacteria</taxon>
        <taxon>Burkholderiales</taxon>
        <taxon>Burkholderiaceae</taxon>
        <taxon>Caballeronia</taxon>
    </lineage>
</organism>
<comment type="caution">
    <text evidence="3">The sequence shown here is derived from an EMBL/GenBank/DDBJ whole genome shotgun (WGS) entry which is preliminary data.</text>
</comment>
<dbReference type="RefSeq" id="WP_051672327.1">
    <property type="nucleotide sequence ID" value="NZ_CADFFX010000001.1"/>
</dbReference>
<proteinExistence type="predicted"/>
<evidence type="ECO:0000259" key="2">
    <source>
        <dbReference type="Pfam" id="PF13699"/>
    </source>
</evidence>
<dbReference type="STRING" id="60547.GCA_000751215_02257"/>
<dbReference type="Proteomes" id="UP000027466">
    <property type="component" value="Unassembled WGS sequence"/>
</dbReference>
<feature type="compositionally biased region" description="Basic and acidic residues" evidence="1">
    <location>
        <begin position="195"/>
        <end position="228"/>
    </location>
</feature>
<feature type="domain" description="eCIS core" evidence="2">
    <location>
        <begin position="93"/>
        <end position="168"/>
    </location>
</feature>
<keyword evidence="4" id="KW-1185">Reference proteome</keyword>